<evidence type="ECO:0000313" key="1">
    <source>
        <dbReference type="EMBL" id="RNA44620.1"/>
    </source>
</evidence>
<reference evidence="1 2" key="1">
    <citation type="journal article" date="2018" name="Sci. Rep.">
        <title>Genomic signatures of local adaptation to the degree of environmental predictability in rotifers.</title>
        <authorList>
            <person name="Franch-Gras L."/>
            <person name="Hahn C."/>
            <person name="Garcia-Roger E.M."/>
            <person name="Carmona M.J."/>
            <person name="Serra M."/>
            <person name="Gomez A."/>
        </authorList>
    </citation>
    <scope>NUCLEOTIDE SEQUENCE [LARGE SCALE GENOMIC DNA]</scope>
    <source>
        <strain evidence="1">HYR1</strain>
    </source>
</reference>
<dbReference type="AlphaFoldDB" id="A0A3M7T9W2"/>
<comment type="caution">
    <text evidence="1">The sequence shown here is derived from an EMBL/GenBank/DDBJ whole genome shotgun (WGS) entry which is preliminary data.</text>
</comment>
<dbReference type="EMBL" id="REGN01000082">
    <property type="protein sequence ID" value="RNA44620.1"/>
    <property type="molecule type" value="Genomic_DNA"/>
</dbReference>
<protein>
    <submittedName>
        <fullName evidence="1">Uncharacterized protein</fullName>
    </submittedName>
</protein>
<name>A0A3M7T9W2_BRAPC</name>
<organism evidence="1 2">
    <name type="scientific">Brachionus plicatilis</name>
    <name type="common">Marine rotifer</name>
    <name type="synonym">Brachionus muelleri</name>
    <dbReference type="NCBI Taxonomy" id="10195"/>
    <lineage>
        <taxon>Eukaryota</taxon>
        <taxon>Metazoa</taxon>
        <taxon>Spiralia</taxon>
        <taxon>Gnathifera</taxon>
        <taxon>Rotifera</taxon>
        <taxon>Eurotatoria</taxon>
        <taxon>Monogononta</taxon>
        <taxon>Pseudotrocha</taxon>
        <taxon>Ploima</taxon>
        <taxon>Brachionidae</taxon>
        <taxon>Brachionus</taxon>
    </lineage>
</organism>
<dbReference type="Proteomes" id="UP000276133">
    <property type="component" value="Unassembled WGS sequence"/>
</dbReference>
<proteinExistence type="predicted"/>
<keyword evidence="2" id="KW-1185">Reference proteome</keyword>
<evidence type="ECO:0000313" key="2">
    <source>
        <dbReference type="Proteomes" id="UP000276133"/>
    </source>
</evidence>
<gene>
    <name evidence="1" type="ORF">BpHYR1_035213</name>
</gene>
<accession>A0A3M7T9W2</accession>
<sequence>MDHRLKIILVRIECLNDTTAFEVCGFSIKSQTFFLTSGQQHPKFSSIILSRKSSSSLRISSITSSFL</sequence>